<dbReference type="InterPro" id="IPR036397">
    <property type="entry name" value="RNaseH_sf"/>
</dbReference>
<evidence type="ECO:0000256" key="6">
    <source>
        <dbReference type="ARBA" id="ARBA00022705"/>
    </source>
</evidence>
<evidence type="ECO:0000256" key="18">
    <source>
        <dbReference type="RuleBase" id="RU364087"/>
    </source>
</evidence>
<keyword evidence="12 18" id="KW-0239">DNA-directed DNA polymerase</keyword>
<dbReference type="InterPro" id="IPR006309">
    <property type="entry name" value="DnaQ_proteo"/>
</dbReference>
<keyword evidence="10 18" id="KW-0269">Exonuclease</keyword>
<dbReference type="InterPro" id="IPR012337">
    <property type="entry name" value="RNaseH-like_sf"/>
</dbReference>
<proteinExistence type="predicted"/>
<comment type="cofactor">
    <cofactor evidence="1 18">
        <name>Mn(2+)</name>
        <dbReference type="ChEBI" id="CHEBI:29035"/>
    </cofactor>
</comment>
<accession>A0A388SCZ5</accession>
<dbReference type="Gene3D" id="3.30.420.10">
    <property type="entry name" value="Ribonuclease H-like superfamily/Ribonuclease H"/>
    <property type="match status" value="1"/>
</dbReference>
<feature type="binding site" evidence="17">
    <location>
        <position position="7"/>
    </location>
    <ligand>
        <name>a divalent metal cation</name>
        <dbReference type="ChEBI" id="CHEBI:60240"/>
        <label>1</label>
        <note>catalytic</note>
    </ligand>
</feature>
<keyword evidence="5 18" id="KW-0548">Nucleotidyltransferase</keyword>
<evidence type="ECO:0000256" key="15">
    <source>
        <dbReference type="PIRSR" id="PIRSR606309-1"/>
    </source>
</evidence>
<organism evidence="20 21">
    <name type="scientific">Mesosutterella multiformis</name>
    <dbReference type="NCBI Taxonomy" id="2259133"/>
    <lineage>
        <taxon>Bacteria</taxon>
        <taxon>Pseudomonadati</taxon>
        <taxon>Pseudomonadota</taxon>
        <taxon>Betaproteobacteria</taxon>
        <taxon>Burkholderiales</taxon>
        <taxon>Sutterellaceae</taxon>
        <taxon>Mesosutterella</taxon>
    </lineage>
</organism>
<feature type="active site" description="Proton acceptor" evidence="15">
    <location>
        <position position="154"/>
    </location>
</feature>
<evidence type="ECO:0000256" key="16">
    <source>
        <dbReference type="PIRSR" id="PIRSR606309-2"/>
    </source>
</evidence>
<keyword evidence="9 18" id="KW-0378">Hydrolase</keyword>
<feature type="binding site" evidence="16">
    <location>
        <position position="9"/>
    </location>
    <ligand>
        <name>substrate</name>
    </ligand>
</feature>
<dbReference type="PANTHER" id="PTHR30231">
    <property type="entry name" value="DNA POLYMERASE III SUBUNIT EPSILON"/>
    <property type="match status" value="1"/>
</dbReference>
<evidence type="ECO:0000256" key="8">
    <source>
        <dbReference type="ARBA" id="ARBA00022723"/>
    </source>
</evidence>
<feature type="binding site" evidence="16">
    <location>
        <position position="159"/>
    </location>
    <ligand>
        <name>substrate</name>
    </ligand>
</feature>
<evidence type="ECO:0000259" key="19">
    <source>
        <dbReference type="SMART" id="SM00479"/>
    </source>
</evidence>
<dbReference type="EC" id="2.7.7.7" evidence="2 18"/>
<feature type="binding site" evidence="17">
    <location>
        <position position="159"/>
    </location>
    <ligand>
        <name>a divalent metal cation</name>
        <dbReference type="ChEBI" id="CHEBI:60240"/>
        <label>1</label>
        <note>catalytic</note>
    </ligand>
</feature>
<dbReference type="GO" id="GO:0045004">
    <property type="term" value="P:DNA replication proofreading"/>
    <property type="evidence" value="ECO:0007669"/>
    <property type="project" value="TreeGrafter"/>
</dbReference>
<dbReference type="GO" id="GO:0046872">
    <property type="term" value="F:metal ion binding"/>
    <property type="evidence" value="ECO:0007669"/>
    <property type="project" value="UniProtKB-KW"/>
</dbReference>
<evidence type="ECO:0000256" key="4">
    <source>
        <dbReference type="ARBA" id="ARBA00022679"/>
    </source>
</evidence>
<dbReference type="NCBIfam" id="NF004316">
    <property type="entry name" value="PRK05711.1"/>
    <property type="match status" value="1"/>
</dbReference>
<evidence type="ECO:0000256" key="12">
    <source>
        <dbReference type="ARBA" id="ARBA00022932"/>
    </source>
</evidence>
<evidence type="ECO:0000256" key="10">
    <source>
        <dbReference type="ARBA" id="ARBA00022839"/>
    </source>
</evidence>
<comment type="caution">
    <text evidence="20">The sequence shown here is derived from an EMBL/GenBank/DDBJ whole genome shotgun (WGS) entry which is preliminary data.</text>
</comment>
<dbReference type="SMART" id="SM00479">
    <property type="entry name" value="EXOIII"/>
    <property type="match status" value="1"/>
</dbReference>
<evidence type="ECO:0000256" key="3">
    <source>
        <dbReference type="ARBA" id="ARBA00020352"/>
    </source>
</evidence>
<keyword evidence="8 17" id="KW-0479">Metal-binding</keyword>
<comment type="catalytic activity">
    <reaction evidence="14 18">
        <text>DNA(n) + a 2'-deoxyribonucleoside 5'-triphosphate = DNA(n+1) + diphosphate</text>
        <dbReference type="Rhea" id="RHEA:22508"/>
        <dbReference type="Rhea" id="RHEA-COMP:17339"/>
        <dbReference type="Rhea" id="RHEA-COMP:17340"/>
        <dbReference type="ChEBI" id="CHEBI:33019"/>
        <dbReference type="ChEBI" id="CHEBI:61560"/>
        <dbReference type="ChEBI" id="CHEBI:173112"/>
        <dbReference type="EC" id="2.7.7.7"/>
    </reaction>
</comment>
<keyword evidence="4 18" id="KW-0808">Transferase</keyword>
<feature type="binding site" evidence="16">
    <location>
        <position position="55"/>
    </location>
    <ligand>
        <name>substrate</name>
    </ligand>
</feature>
<dbReference type="AlphaFoldDB" id="A0A388SCZ5"/>
<dbReference type="GO" id="GO:0005829">
    <property type="term" value="C:cytosol"/>
    <property type="evidence" value="ECO:0007669"/>
    <property type="project" value="TreeGrafter"/>
</dbReference>
<evidence type="ECO:0000256" key="11">
    <source>
        <dbReference type="ARBA" id="ARBA00022842"/>
    </source>
</evidence>
<evidence type="ECO:0000256" key="14">
    <source>
        <dbReference type="ARBA" id="ARBA00049244"/>
    </source>
</evidence>
<feature type="domain" description="Exonuclease" evidence="19">
    <location>
        <begin position="2"/>
        <end position="176"/>
    </location>
</feature>
<dbReference type="EMBL" id="BGZJ01000001">
    <property type="protein sequence ID" value="GBO93513.1"/>
    <property type="molecule type" value="Genomic_DNA"/>
</dbReference>
<evidence type="ECO:0000256" key="9">
    <source>
        <dbReference type="ARBA" id="ARBA00022801"/>
    </source>
</evidence>
<dbReference type="InterPro" id="IPR006054">
    <property type="entry name" value="DnaQ"/>
</dbReference>
<gene>
    <name evidence="18 20" type="primary">dnaQ</name>
    <name evidence="20" type="ORF">MESMUL_08670</name>
</gene>
<dbReference type="GO" id="GO:0003677">
    <property type="term" value="F:DNA binding"/>
    <property type="evidence" value="ECO:0007669"/>
    <property type="project" value="InterPro"/>
</dbReference>
<feature type="binding site" evidence="16">
    <location>
        <position position="7"/>
    </location>
    <ligand>
        <name>substrate</name>
    </ligand>
</feature>
<sequence>MRQICLDTETTGRDPENGDRLVEIGCVELDGRRLTLDDRFLYHTLINPEREVPEEVVAIHNLTTERLAGEPKFAEIVDKFLDFVRGAELIIHNAEFDVGFLNMELARIGRPPIESICRITDTLAIARKKHPGQRNSLDALCARYGIDNSSRTLHGALLDSWLLAEVYFALTRGQGNLLMEASGRGSAEKLMPLPPPESLRVIRADSRELAAHEEQLDKIDKACKGTCLWRFDPNAPAPEETPAKPA</sequence>
<dbReference type="FunFam" id="3.30.420.10:FF:000012">
    <property type="entry name" value="DNA polymerase III subunit epsilon"/>
    <property type="match status" value="1"/>
</dbReference>
<dbReference type="InterPro" id="IPR013520">
    <property type="entry name" value="Ribonucl_H"/>
</dbReference>
<keyword evidence="21" id="KW-1185">Reference proteome</keyword>
<comment type="cofactor">
    <cofactor evidence="17">
        <name>Mg(2+)</name>
        <dbReference type="ChEBI" id="CHEBI:18420"/>
    </cofactor>
    <cofactor evidence="17">
        <name>Mn(2+)</name>
        <dbReference type="ChEBI" id="CHEBI:29035"/>
    </cofactor>
    <text evidence="17">Binds 2 divalent metal cations. Magnesium or manganese.</text>
</comment>
<dbReference type="GO" id="GO:0008408">
    <property type="term" value="F:3'-5' exonuclease activity"/>
    <property type="evidence" value="ECO:0007669"/>
    <property type="project" value="TreeGrafter"/>
</dbReference>
<feature type="binding site" evidence="16">
    <location>
        <position position="60"/>
    </location>
    <ligand>
        <name>substrate</name>
    </ligand>
</feature>
<keyword evidence="11 17" id="KW-0460">Magnesium</keyword>
<dbReference type="SUPFAM" id="SSF53098">
    <property type="entry name" value="Ribonuclease H-like"/>
    <property type="match status" value="1"/>
</dbReference>
<dbReference type="NCBIfam" id="TIGR01406">
    <property type="entry name" value="dnaQ_proteo"/>
    <property type="match status" value="1"/>
</dbReference>
<dbReference type="GO" id="GO:0003887">
    <property type="term" value="F:DNA-directed DNA polymerase activity"/>
    <property type="evidence" value="ECO:0007669"/>
    <property type="project" value="UniProtKB-KW"/>
</dbReference>
<dbReference type="NCBIfam" id="TIGR00573">
    <property type="entry name" value="dnaq"/>
    <property type="match status" value="1"/>
</dbReference>
<dbReference type="OrthoDB" id="9804290at2"/>
<evidence type="ECO:0000313" key="20">
    <source>
        <dbReference type="EMBL" id="GBO93513.1"/>
    </source>
</evidence>
<reference evidence="20 21" key="1">
    <citation type="journal article" date="2018" name="Int. J. Syst. Evol. Microbiol.">
        <title>Mesosutterella multiformis gen. nov., sp. nov., a member of the family Sutterellaceae and Sutterella megalosphaeroides sp. nov., isolated from human faeces.</title>
        <authorList>
            <person name="Sakamoto M."/>
            <person name="Ikeyama N."/>
            <person name="Kunihiro T."/>
            <person name="Iino T."/>
            <person name="Yuki M."/>
            <person name="Ohkuma M."/>
        </authorList>
    </citation>
    <scope>NUCLEOTIDE SEQUENCE [LARGE SCALE GENOMIC DNA]</scope>
    <source>
        <strain evidence="20 21">4NBBH2</strain>
    </source>
</reference>
<keyword evidence="13 17" id="KW-0464">Manganese</keyword>
<accession>A0A401LJJ2</accession>
<evidence type="ECO:0000256" key="1">
    <source>
        <dbReference type="ARBA" id="ARBA00001936"/>
    </source>
</evidence>
<dbReference type="Pfam" id="PF00929">
    <property type="entry name" value="RNase_T"/>
    <property type="match status" value="1"/>
</dbReference>
<name>A0A388SCZ5_9BURK</name>
<evidence type="ECO:0000313" key="21">
    <source>
        <dbReference type="Proteomes" id="UP000266091"/>
    </source>
</evidence>
<feature type="binding site" evidence="17">
    <location>
        <position position="9"/>
    </location>
    <ligand>
        <name>a divalent metal cation</name>
        <dbReference type="ChEBI" id="CHEBI:60240"/>
        <label>1</label>
        <note>catalytic</note>
    </ligand>
</feature>
<evidence type="ECO:0000256" key="13">
    <source>
        <dbReference type="ARBA" id="ARBA00023211"/>
    </source>
</evidence>
<comment type="function">
    <text evidence="18">DNA polymerase III is a complex, multichain enzyme responsible for most of the replicative synthesis in bacteria. The epsilon subunit contain the editing function and is a proofreading 3'-5' exonuclease.</text>
</comment>
<evidence type="ECO:0000256" key="7">
    <source>
        <dbReference type="ARBA" id="ARBA00022722"/>
    </source>
</evidence>
<dbReference type="PANTHER" id="PTHR30231:SF41">
    <property type="entry name" value="DNA POLYMERASE III SUBUNIT EPSILON"/>
    <property type="match status" value="1"/>
</dbReference>
<dbReference type="RefSeq" id="WP_116269883.1">
    <property type="nucleotide sequence ID" value="NZ_BGZJ01000001.1"/>
</dbReference>
<evidence type="ECO:0000256" key="17">
    <source>
        <dbReference type="PIRSR" id="PIRSR606309-3"/>
    </source>
</evidence>
<comment type="subunit">
    <text evidence="18">DNA polymerase III contains a core (composed of alpha, epsilon and theta chains) that associates with a tau subunit. This core dimerizes to form the POLIII' complex. PolIII' associates with the gamma complex (composed of gamma, delta, delta', psi and chi chains) and with the beta chain to form the complete DNA polymerase III complex.</text>
</comment>
<protein>
    <recommendedName>
        <fullName evidence="3 18">DNA polymerase III subunit epsilon</fullName>
        <ecNumber evidence="2 18">2.7.7.7</ecNumber>
    </recommendedName>
</protein>
<keyword evidence="6 18" id="KW-0235">DNA replication</keyword>
<evidence type="ECO:0000256" key="2">
    <source>
        <dbReference type="ARBA" id="ARBA00012417"/>
    </source>
</evidence>
<keyword evidence="7 18" id="KW-0540">Nuclease</keyword>
<evidence type="ECO:0000256" key="5">
    <source>
        <dbReference type="ARBA" id="ARBA00022695"/>
    </source>
</evidence>
<dbReference type="CDD" id="cd06131">
    <property type="entry name" value="DNA_pol_III_epsilon_Ecoli_like"/>
    <property type="match status" value="1"/>
</dbReference>
<dbReference type="Proteomes" id="UP000266091">
    <property type="component" value="Unassembled WGS sequence"/>
</dbReference>